<protein>
    <submittedName>
        <fullName evidence="3">XRE family transcriptional regulator</fullName>
    </submittedName>
</protein>
<dbReference type="PROSITE" id="PS50943">
    <property type="entry name" value="HTH_CROC1"/>
    <property type="match status" value="1"/>
</dbReference>
<dbReference type="InterPro" id="IPR001387">
    <property type="entry name" value="Cro/C1-type_HTH"/>
</dbReference>
<gene>
    <name evidence="3" type="ORF">LBLM1_09800</name>
</gene>
<dbReference type="OrthoDB" id="9805856at2"/>
<proteinExistence type="predicted"/>
<dbReference type="SMART" id="SM00530">
    <property type="entry name" value="HTH_XRE"/>
    <property type="match status" value="1"/>
</dbReference>
<dbReference type="AlphaFoldDB" id="A0A0D4CM38"/>
<dbReference type="GO" id="GO:0005829">
    <property type="term" value="C:cytosol"/>
    <property type="evidence" value="ECO:0007669"/>
    <property type="project" value="TreeGrafter"/>
</dbReference>
<dbReference type="EMBL" id="CP011013">
    <property type="protein sequence ID" value="AJT51222.1"/>
    <property type="molecule type" value="Genomic_DNA"/>
</dbReference>
<evidence type="ECO:0000313" key="4">
    <source>
        <dbReference type="Proteomes" id="UP000003645"/>
    </source>
</evidence>
<keyword evidence="1" id="KW-0238">DNA-binding</keyword>
<keyword evidence="4" id="KW-1185">Reference proteome</keyword>
<dbReference type="PANTHER" id="PTHR46797:SF1">
    <property type="entry name" value="METHYLPHOSPHONATE SYNTHASE"/>
    <property type="match status" value="1"/>
</dbReference>
<dbReference type="Proteomes" id="UP000003645">
    <property type="component" value="Chromosome"/>
</dbReference>
<dbReference type="Pfam" id="PF01381">
    <property type="entry name" value="HTH_3"/>
    <property type="match status" value="1"/>
</dbReference>
<evidence type="ECO:0000256" key="1">
    <source>
        <dbReference type="ARBA" id="ARBA00023125"/>
    </source>
</evidence>
<organism evidence="3 4">
    <name type="scientific">Limosilactobacillus mucosae LM1</name>
    <dbReference type="NCBI Taxonomy" id="1130798"/>
    <lineage>
        <taxon>Bacteria</taxon>
        <taxon>Bacillati</taxon>
        <taxon>Bacillota</taxon>
        <taxon>Bacilli</taxon>
        <taxon>Lactobacillales</taxon>
        <taxon>Lactobacillaceae</taxon>
        <taxon>Limosilactobacillus</taxon>
    </lineage>
</organism>
<evidence type="ECO:0000313" key="3">
    <source>
        <dbReference type="EMBL" id="AJT51222.1"/>
    </source>
</evidence>
<evidence type="ECO:0000259" key="2">
    <source>
        <dbReference type="PROSITE" id="PS50943"/>
    </source>
</evidence>
<dbReference type="SUPFAM" id="SSF47413">
    <property type="entry name" value="lambda repressor-like DNA-binding domains"/>
    <property type="match status" value="1"/>
</dbReference>
<feature type="domain" description="HTH cro/C1-type" evidence="2">
    <location>
        <begin position="12"/>
        <end position="67"/>
    </location>
</feature>
<dbReference type="Gene3D" id="1.10.260.40">
    <property type="entry name" value="lambda repressor-like DNA-binding domains"/>
    <property type="match status" value="1"/>
</dbReference>
<reference evidence="3 4" key="1">
    <citation type="journal article" date="2012" name="J. Bacteriol.">
        <title>Genome sequence of Lactobacillus mucosae LM1, isolated from piglet feces.</title>
        <authorList>
            <person name="Lee J.H."/>
            <person name="Valeriano V.D."/>
            <person name="Shin Y.R."/>
            <person name="Chae J.P."/>
            <person name="Kim G.B."/>
            <person name="Ham J.S."/>
            <person name="Chun J."/>
            <person name="Kang D.K."/>
        </authorList>
    </citation>
    <scope>NUCLEOTIDE SEQUENCE [LARGE SCALE GENOMIC DNA]</scope>
    <source>
        <strain evidence="3 4">LM1</strain>
    </source>
</reference>
<sequence>MSDFKLEIGKNIKYYRQVSGLTQEKLAEKADLSVKFISMIESNPKRNISIQSLAKIAAALNVPLATLISKEDDFKDQRPYTKMLIDVLEKMPQDISESFSMNFLENIKIFRKYLK</sequence>
<dbReference type="HOGENOM" id="CLU_066192_17_5_9"/>
<dbReference type="STRING" id="1130798.LBLM1_09800"/>
<dbReference type="InterPro" id="IPR050807">
    <property type="entry name" value="TransReg_Diox_bact_type"/>
</dbReference>
<dbReference type="InterPro" id="IPR010982">
    <property type="entry name" value="Lambda_DNA-bd_dom_sf"/>
</dbReference>
<dbReference type="CDD" id="cd00093">
    <property type="entry name" value="HTH_XRE"/>
    <property type="match status" value="1"/>
</dbReference>
<dbReference type="PANTHER" id="PTHR46797">
    <property type="entry name" value="HTH-TYPE TRANSCRIPTIONAL REGULATOR"/>
    <property type="match status" value="1"/>
</dbReference>
<dbReference type="RefSeq" id="WP_006499652.1">
    <property type="nucleotide sequence ID" value="NZ_CP011013.1"/>
</dbReference>
<accession>A0A0D4CM38</accession>
<name>A0A0D4CM38_LIMMU</name>
<dbReference type="KEGG" id="lmu:LBLM1_09800"/>
<dbReference type="GO" id="GO:0003700">
    <property type="term" value="F:DNA-binding transcription factor activity"/>
    <property type="evidence" value="ECO:0007669"/>
    <property type="project" value="TreeGrafter"/>
</dbReference>
<dbReference type="GO" id="GO:0003677">
    <property type="term" value="F:DNA binding"/>
    <property type="evidence" value="ECO:0007669"/>
    <property type="project" value="UniProtKB-KW"/>
</dbReference>